<evidence type="ECO:0000256" key="7">
    <source>
        <dbReference type="ARBA" id="ARBA00022840"/>
    </source>
</evidence>
<feature type="compositionally biased region" description="Pro residues" evidence="9">
    <location>
        <begin position="604"/>
        <end position="620"/>
    </location>
</feature>
<dbReference type="InterPro" id="IPR050482">
    <property type="entry name" value="Sensor_HK_TwoCompSys"/>
</dbReference>
<evidence type="ECO:0000256" key="6">
    <source>
        <dbReference type="ARBA" id="ARBA00022777"/>
    </source>
</evidence>
<reference evidence="12 13" key="1">
    <citation type="submission" date="2023-12" db="EMBL/GenBank/DDBJ databases">
        <title>Amycolatopsis sp. V23-08.</title>
        <authorList>
            <person name="Somphong A."/>
        </authorList>
    </citation>
    <scope>NUCLEOTIDE SEQUENCE [LARGE SCALE GENOMIC DNA]</scope>
    <source>
        <strain evidence="12 13">V23-08</strain>
    </source>
</reference>
<accession>A0ABU5R124</accession>
<dbReference type="SUPFAM" id="SSF55874">
    <property type="entry name" value="ATPase domain of HSP90 chaperone/DNA topoisomerase II/histidine kinase"/>
    <property type="match status" value="1"/>
</dbReference>
<dbReference type="EMBL" id="JAYFSI010000001">
    <property type="protein sequence ID" value="MEA5359878.1"/>
    <property type="molecule type" value="Genomic_DNA"/>
</dbReference>
<evidence type="ECO:0000256" key="3">
    <source>
        <dbReference type="ARBA" id="ARBA00022553"/>
    </source>
</evidence>
<feature type="compositionally biased region" description="Low complexity" evidence="9">
    <location>
        <begin position="621"/>
        <end position="630"/>
    </location>
</feature>
<feature type="transmembrane region" description="Helical" evidence="10">
    <location>
        <begin position="28"/>
        <end position="49"/>
    </location>
</feature>
<dbReference type="CDD" id="cd16917">
    <property type="entry name" value="HATPase_UhpB-NarQ-NarX-like"/>
    <property type="match status" value="1"/>
</dbReference>
<keyword evidence="3" id="KW-0597">Phosphoprotein</keyword>
<organism evidence="12 13">
    <name type="scientific">Amycolatopsis heterodermiae</name>
    <dbReference type="NCBI Taxonomy" id="3110235"/>
    <lineage>
        <taxon>Bacteria</taxon>
        <taxon>Bacillati</taxon>
        <taxon>Actinomycetota</taxon>
        <taxon>Actinomycetes</taxon>
        <taxon>Pseudonocardiales</taxon>
        <taxon>Pseudonocardiaceae</taxon>
        <taxon>Amycolatopsis</taxon>
    </lineage>
</organism>
<dbReference type="GO" id="GO:0016301">
    <property type="term" value="F:kinase activity"/>
    <property type="evidence" value="ECO:0007669"/>
    <property type="project" value="UniProtKB-KW"/>
</dbReference>
<evidence type="ECO:0000256" key="8">
    <source>
        <dbReference type="ARBA" id="ARBA00023012"/>
    </source>
</evidence>
<feature type="transmembrane region" description="Helical" evidence="10">
    <location>
        <begin position="342"/>
        <end position="366"/>
    </location>
</feature>
<keyword evidence="7" id="KW-0067">ATP-binding</keyword>
<comment type="catalytic activity">
    <reaction evidence="1">
        <text>ATP + protein L-histidine = ADP + protein N-phospho-L-histidine.</text>
        <dbReference type="EC" id="2.7.13.3"/>
    </reaction>
</comment>
<keyword evidence="8" id="KW-0902">Two-component regulatory system</keyword>
<keyword evidence="4" id="KW-0808">Transferase</keyword>
<dbReference type="Pfam" id="PF07730">
    <property type="entry name" value="HisKA_3"/>
    <property type="match status" value="1"/>
</dbReference>
<keyword evidence="10" id="KW-0472">Membrane</keyword>
<sequence length="630" mass="68814">MAYVRAVGRAFALAAFGLLSWLDVLVELLTFALLCLGLVFFLGPAIEWARHRSATARVLAGRWCGVEVESPYLPEPPEPERERDGWYRDGNTLYKRAFWIRWSRRLTWVMEDPAAQREFGWQLVNPLVTLLLPVFALLGGPPALRGYGHWTRWWIGRRPGAVAKIGALRWMHQRLDSLGHQLGIFALSLVLTAFAVWPVALLLVAPPMAAPVVRWSRDIANTLRREVGNWTGVRIPAPYLPPPLLPTPRPDGLFQVGKQLYEEPWWPVQLSRTRWVMRDRATWRDVLAAVVLPPVTALLALPTAVLVFGGFLGLIGLWIWRPIMATWDVTWPWFFGVPSDTAHALLLTPIALAAFVLGLVPTTFLAKQAARFARLLLGPTEASRLAHRVERLKQTRTDVTVAQAAELRRIERDLHDGIQSRLVAMGMKLGAVEALVDHDPAAAKKLAAELRSASAEALTELRVLIRGIHPPVLSERGLLDAVRAIALDSPLKAEVTGSLPGRVEEPVEACAYFAVSELLGNAAKHGSRRATITVSFEDGLLTLVVLDDGPGGANPARGSGLRGIERRLGGFDGRLTLTSPIGGPTSAMVEVPCQIHPGLRPGPGASPPGTPEVGDPPPSSPKTNTSSETA</sequence>
<evidence type="ECO:0000256" key="10">
    <source>
        <dbReference type="SAM" id="Phobius"/>
    </source>
</evidence>
<feature type="transmembrane region" description="Helical" evidence="10">
    <location>
        <begin position="287"/>
        <end position="320"/>
    </location>
</feature>
<gene>
    <name evidence="12" type="ORF">VA596_10045</name>
</gene>
<evidence type="ECO:0000256" key="5">
    <source>
        <dbReference type="ARBA" id="ARBA00022741"/>
    </source>
</evidence>
<dbReference type="InterPro" id="IPR011712">
    <property type="entry name" value="Sig_transdc_His_kin_sub3_dim/P"/>
</dbReference>
<keyword evidence="5" id="KW-0547">Nucleotide-binding</keyword>
<proteinExistence type="predicted"/>
<keyword evidence="6 12" id="KW-0418">Kinase</keyword>
<keyword evidence="10" id="KW-1133">Transmembrane helix</keyword>
<feature type="domain" description="Signal transduction histidine kinase subgroup 3 dimerisation and phosphoacceptor" evidence="11">
    <location>
        <begin position="406"/>
        <end position="473"/>
    </location>
</feature>
<dbReference type="RefSeq" id="WP_323325333.1">
    <property type="nucleotide sequence ID" value="NZ_JAYFSI010000001.1"/>
</dbReference>
<dbReference type="PANTHER" id="PTHR24421">
    <property type="entry name" value="NITRATE/NITRITE SENSOR PROTEIN NARX-RELATED"/>
    <property type="match status" value="1"/>
</dbReference>
<feature type="transmembrane region" description="Helical" evidence="10">
    <location>
        <begin position="123"/>
        <end position="144"/>
    </location>
</feature>
<dbReference type="PANTHER" id="PTHR24421:SF10">
    <property type="entry name" value="NITRATE_NITRITE SENSOR PROTEIN NARQ"/>
    <property type="match status" value="1"/>
</dbReference>
<dbReference type="InterPro" id="IPR036890">
    <property type="entry name" value="HATPase_C_sf"/>
</dbReference>
<keyword evidence="13" id="KW-1185">Reference proteome</keyword>
<evidence type="ECO:0000256" key="1">
    <source>
        <dbReference type="ARBA" id="ARBA00000085"/>
    </source>
</evidence>
<evidence type="ECO:0000259" key="11">
    <source>
        <dbReference type="Pfam" id="PF07730"/>
    </source>
</evidence>
<dbReference type="Gene3D" id="3.30.565.10">
    <property type="entry name" value="Histidine kinase-like ATPase, C-terminal domain"/>
    <property type="match status" value="1"/>
</dbReference>
<feature type="region of interest" description="Disordered" evidence="9">
    <location>
        <begin position="594"/>
        <end position="630"/>
    </location>
</feature>
<feature type="transmembrane region" description="Helical" evidence="10">
    <location>
        <begin position="182"/>
        <end position="205"/>
    </location>
</feature>
<keyword evidence="10" id="KW-0812">Transmembrane</keyword>
<evidence type="ECO:0000256" key="4">
    <source>
        <dbReference type="ARBA" id="ARBA00022679"/>
    </source>
</evidence>
<evidence type="ECO:0000256" key="2">
    <source>
        <dbReference type="ARBA" id="ARBA00012438"/>
    </source>
</evidence>
<comment type="caution">
    <text evidence="12">The sequence shown here is derived from an EMBL/GenBank/DDBJ whole genome shotgun (WGS) entry which is preliminary data.</text>
</comment>
<dbReference type="Gene3D" id="1.20.5.1930">
    <property type="match status" value="1"/>
</dbReference>
<dbReference type="Proteomes" id="UP001304298">
    <property type="component" value="Unassembled WGS sequence"/>
</dbReference>
<evidence type="ECO:0000313" key="12">
    <source>
        <dbReference type="EMBL" id="MEA5359878.1"/>
    </source>
</evidence>
<evidence type="ECO:0000313" key="13">
    <source>
        <dbReference type="Proteomes" id="UP001304298"/>
    </source>
</evidence>
<protein>
    <recommendedName>
        <fullName evidence="2">histidine kinase</fullName>
        <ecNumber evidence="2">2.7.13.3</ecNumber>
    </recommendedName>
</protein>
<dbReference type="EC" id="2.7.13.3" evidence="2"/>
<evidence type="ECO:0000256" key="9">
    <source>
        <dbReference type="SAM" id="MobiDB-lite"/>
    </source>
</evidence>
<name>A0ABU5R124_9PSEU</name>